<protein>
    <recommendedName>
        <fullName evidence="1">non-specific serine/threonine protein kinase</fullName>
        <ecNumber evidence="1">2.7.11.1</ecNumber>
    </recommendedName>
</protein>
<dbReference type="SMART" id="SM00220">
    <property type="entry name" value="S_TKc"/>
    <property type="match status" value="1"/>
</dbReference>
<dbReference type="EMBL" id="HG670306">
    <property type="protein sequence ID" value="CDM81359.1"/>
    <property type="molecule type" value="Genomic_DNA"/>
</dbReference>
<dbReference type="FunFam" id="1.10.510.10:FF:001023">
    <property type="entry name" value="Os07g0541700 protein"/>
    <property type="match status" value="1"/>
</dbReference>
<dbReference type="AlphaFoldDB" id="A0A077RQ45"/>
<evidence type="ECO:0000256" key="5">
    <source>
        <dbReference type="ARBA" id="ARBA00022777"/>
    </source>
</evidence>
<dbReference type="SUPFAM" id="SSF56112">
    <property type="entry name" value="Protein kinase-like (PK-like)"/>
    <property type="match status" value="1"/>
</dbReference>
<evidence type="ECO:0000256" key="4">
    <source>
        <dbReference type="ARBA" id="ARBA00022741"/>
    </source>
</evidence>
<gene>
    <name evidence="13" type="ORF">TRAES_3BF067800280CFD_c1</name>
</gene>
<dbReference type="InterPro" id="IPR011009">
    <property type="entry name" value="Kinase-like_dom_sf"/>
</dbReference>
<dbReference type="EC" id="2.7.11.1" evidence="1"/>
<evidence type="ECO:0000256" key="8">
    <source>
        <dbReference type="ARBA" id="ARBA00048679"/>
    </source>
</evidence>
<dbReference type="PROSITE" id="PS50011">
    <property type="entry name" value="PROTEIN_KINASE_DOM"/>
    <property type="match status" value="1"/>
</dbReference>
<evidence type="ECO:0000256" key="7">
    <source>
        <dbReference type="ARBA" id="ARBA00047899"/>
    </source>
</evidence>
<dbReference type="Gene3D" id="3.30.200.20">
    <property type="entry name" value="Phosphorylase Kinase, domain 1"/>
    <property type="match status" value="1"/>
</dbReference>
<feature type="binding site" evidence="9">
    <location>
        <position position="62"/>
    </location>
    <ligand>
        <name>ATP</name>
        <dbReference type="ChEBI" id="CHEBI:30616"/>
    </ligand>
</feature>
<evidence type="ECO:0000256" key="3">
    <source>
        <dbReference type="ARBA" id="ARBA00022679"/>
    </source>
</evidence>
<feature type="domain" description="Protein kinase" evidence="11">
    <location>
        <begin position="31"/>
        <end position="339"/>
    </location>
</feature>
<organism evidence="13">
    <name type="scientific">Triticum aestivum</name>
    <name type="common">Wheat</name>
    <dbReference type="NCBI Taxonomy" id="4565"/>
    <lineage>
        <taxon>Eukaryota</taxon>
        <taxon>Viridiplantae</taxon>
        <taxon>Streptophyta</taxon>
        <taxon>Embryophyta</taxon>
        <taxon>Tracheophyta</taxon>
        <taxon>Spermatophyta</taxon>
        <taxon>Magnoliopsida</taxon>
        <taxon>Liliopsida</taxon>
        <taxon>Poales</taxon>
        <taxon>Poaceae</taxon>
        <taxon>BOP clade</taxon>
        <taxon>Pooideae</taxon>
        <taxon>Triticodae</taxon>
        <taxon>Triticeae</taxon>
        <taxon>Triticinae</taxon>
        <taxon>Triticum</taxon>
    </lineage>
</organism>
<dbReference type="InterPro" id="IPR008271">
    <property type="entry name" value="Ser/Thr_kinase_AS"/>
</dbReference>
<keyword evidence="3" id="KW-0808">Transferase</keyword>
<dbReference type="Pfam" id="PF00635">
    <property type="entry name" value="Motile_Sperm"/>
    <property type="match status" value="1"/>
</dbReference>
<accession>A0A077RQ45</accession>
<dbReference type="InterPro" id="IPR008962">
    <property type="entry name" value="PapD-like_sf"/>
</dbReference>
<evidence type="ECO:0000256" key="10">
    <source>
        <dbReference type="RuleBase" id="RU000304"/>
    </source>
</evidence>
<dbReference type="GO" id="GO:0005524">
    <property type="term" value="F:ATP binding"/>
    <property type="evidence" value="ECO:0007669"/>
    <property type="project" value="UniProtKB-UniRule"/>
</dbReference>
<comment type="catalytic activity">
    <reaction evidence="7">
        <text>L-threonyl-[protein] + ATP = O-phospho-L-threonyl-[protein] + ADP + H(+)</text>
        <dbReference type="Rhea" id="RHEA:46608"/>
        <dbReference type="Rhea" id="RHEA-COMP:11060"/>
        <dbReference type="Rhea" id="RHEA-COMP:11605"/>
        <dbReference type="ChEBI" id="CHEBI:15378"/>
        <dbReference type="ChEBI" id="CHEBI:30013"/>
        <dbReference type="ChEBI" id="CHEBI:30616"/>
        <dbReference type="ChEBI" id="CHEBI:61977"/>
        <dbReference type="ChEBI" id="CHEBI:456216"/>
        <dbReference type="EC" id="2.7.11.1"/>
    </reaction>
</comment>
<evidence type="ECO:0000256" key="6">
    <source>
        <dbReference type="ARBA" id="ARBA00022840"/>
    </source>
</evidence>
<sequence>MEHDLLEHILDGSMKPRDLPLSLLKNITGNFSEKRKIGEGGFGIVYRGALPNAEVAVKRIIKNVQTNDENLFRREVDSMMEVNHQNIVRFIGFCSNTEHKRIQHGVPGGYIYAEARERILCFEYISNGSLDKYITDELRGLEWDTRYNIIKGICDGLEYLHMKKHIIHMDLKPANVLLDNHMVAKITDFGLARMDGNSHTTNQVFTLGYCAPEYLLGGRMSVKSDVYSLGVIIIELVMGRRGTPDINNISPYWEDDMLGVKPLELRFPFVLNKEISCTLEVTNGTNSYIAFNIETMSPLPYCIKANKVIVPPQSKCSVNITLQPLDKVPEGKQYSDNFIIRSTKVSECLTSEDITEDMFNLEEGKVVDEVTLTVVHDEPFEPHVDLPLESLTISGTKNLNSTEKSNVPSAETESTVIKLSKNYLPSITEAIFFEVFRSSRQLCWDITITSTKNNPKHPTILVFWLREQYNHNCNFLHLTMSL</sequence>
<dbReference type="Gene3D" id="2.60.40.10">
    <property type="entry name" value="Immunoglobulins"/>
    <property type="match status" value="1"/>
</dbReference>
<dbReference type="ExpressionAtlas" id="A0A077RQ45">
    <property type="expression patterns" value="baseline and differential"/>
</dbReference>
<keyword evidence="6 9" id="KW-0067">ATP-binding</keyword>
<reference evidence="13" key="1">
    <citation type="journal article" date="2014" name="Science">
        <title>Structural and functional partitioning of bread wheat chromosome 3B.</title>
        <authorList>
            <person name="Choulet F."/>
            <person name="Alberti A."/>
            <person name="Theil S."/>
            <person name="Glover N."/>
            <person name="Barbe V."/>
            <person name="Daron J."/>
            <person name="Pingault L."/>
            <person name="Sourdille P."/>
            <person name="Couloux A."/>
            <person name="Paux E."/>
            <person name="Leroy P."/>
            <person name="Mangenot S."/>
            <person name="Guilhot N."/>
            <person name="Le Gouis J."/>
            <person name="Balfourier F."/>
            <person name="Alaux M."/>
            <person name="Jamilloux V."/>
            <person name="Poulain J."/>
            <person name="Durand C."/>
            <person name="Bellec A."/>
            <person name="Gaspin C."/>
            <person name="Safar J."/>
            <person name="Dolezel J."/>
            <person name="Rogers J."/>
            <person name="Vandepoele K."/>
            <person name="Aury J.M."/>
            <person name="Mayer K."/>
            <person name="Berges H."/>
            <person name="Quesneville H."/>
            <person name="Wincker P."/>
            <person name="Feuillet C."/>
        </authorList>
    </citation>
    <scope>NUCLEOTIDE SEQUENCE</scope>
</reference>
<dbReference type="GO" id="GO:0004674">
    <property type="term" value="F:protein serine/threonine kinase activity"/>
    <property type="evidence" value="ECO:0007669"/>
    <property type="project" value="UniProtKB-KW"/>
</dbReference>
<dbReference type="Gene3D" id="1.10.510.10">
    <property type="entry name" value="Transferase(Phosphotransferase) domain 1"/>
    <property type="match status" value="1"/>
</dbReference>
<dbReference type="PANTHER" id="PTHR45707">
    <property type="entry name" value="C2 CALCIUM/LIPID-BINDING PLANT PHOSPHORIBOSYLTRANSFERASE FAMILY PROTEIN"/>
    <property type="match status" value="1"/>
</dbReference>
<evidence type="ECO:0000256" key="2">
    <source>
        <dbReference type="ARBA" id="ARBA00022527"/>
    </source>
</evidence>
<evidence type="ECO:0000256" key="1">
    <source>
        <dbReference type="ARBA" id="ARBA00012513"/>
    </source>
</evidence>
<keyword evidence="5" id="KW-0418">Kinase</keyword>
<dbReference type="InterPro" id="IPR000535">
    <property type="entry name" value="MSP_dom"/>
</dbReference>
<dbReference type="InterPro" id="IPR013783">
    <property type="entry name" value="Ig-like_fold"/>
</dbReference>
<dbReference type="Pfam" id="PF00069">
    <property type="entry name" value="Pkinase"/>
    <property type="match status" value="1"/>
</dbReference>
<evidence type="ECO:0000259" key="12">
    <source>
        <dbReference type="PROSITE" id="PS50202"/>
    </source>
</evidence>
<proteinExistence type="inferred from homology"/>
<dbReference type="PROSITE" id="PS00108">
    <property type="entry name" value="PROTEIN_KINASE_ST"/>
    <property type="match status" value="1"/>
</dbReference>
<dbReference type="PROSITE" id="PS50202">
    <property type="entry name" value="MSP"/>
    <property type="match status" value="1"/>
</dbReference>
<evidence type="ECO:0000256" key="9">
    <source>
        <dbReference type="PROSITE-ProRule" id="PRU10141"/>
    </source>
</evidence>
<comment type="catalytic activity">
    <reaction evidence="8">
        <text>L-seryl-[protein] + ATP = O-phospho-L-seryl-[protein] + ADP + H(+)</text>
        <dbReference type="Rhea" id="RHEA:17989"/>
        <dbReference type="Rhea" id="RHEA-COMP:9863"/>
        <dbReference type="Rhea" id="RHEA-COMP:11604"/>
        <dbReference type="ChEBI" id="CHEBI:15378"/>
        <dbReference type="ChEBI" id="CHEBI:29999"/>
        <dbReference type="ChEBI" id="CHEBI:30616"/>
        <dbReference type="ChEBI" id="CHEBI:83421"/>
        <dbReference type="ChEBI" id="CHEBI:456216"/>
        <dbReference type="EC" id="2.7.11.1"/>
    </reaction>
</comment>
<dbReference type="HOGENOM" id="CLU_000288_121_4_1"/>
<dbReference type="PANTHER" id="PTHR45707:SF50">
    <property type="entry name" value="VESICLE-ASSOCIATED PROTEIN 1-1"/>
    <property type="match status" value="1"/>
</dbReference>
<feature type="domain" description="MSP" evidence="12">
    <location>
        <begin position="257"/>
        <end position="377"/>
    </location>
</feature>
<name>A0A077RQ45_WHEAT</name>
<dbReference type="SUPFAM" id="SSF49354">
    <property type="entry name" value="PapD-like"/>
    <property type="match status" value="1"/>
</dbReference>
<keyword evidence="4 9" id="KW-0547">Nucleotide-binding</keyword>
<dbReference type="InterPro" id="IPR000719">
    <property type="entry name" value="Prot_kinase_dom"/>
</dbReference>
<comment type="similarity">
    <text evidence="10">Belongs to the protein kinase superfamily.</text>
</comment>
<keyword evidence="2 10" id="KW-0723">Serine/threonine-protein kinase</keyword>
<evidence type="ECO:0000259" key="11">
    <source>
        <dbReference type="PROSITE" id="PS50011"/>
    </source>
</evidence>
<dbReference type="PROSITE" id="PS00107">
    <property type="entry name" value="PROTEIN_KINASE_ATP"/>
    <property type="match status" value="1"/>
</dbReference>
<evidence type="ECO:0000313" key="13">
    <source>
        <dbReference type="EMBL" id="CDM81359.1"/>
    </source>
</evidence>
<dbReference type="InterPro" id="IPR017441">
    <property type="entry name" value="Protein_kinase_ATP_BS"/>
</dbReference>